<gene>
    <name evidence="2" type="ORF">ACFOPI_20000</name>
</gene>
<evidence type="ECO:0000256" key="1">
    <source>
        <dbReference type="SAM" id="Phobius"/>
    </source>
</evidence>
<keyword evidence="1" id="KW-0812">Transmembrane</keyword>
<dbReference type="Proteomes" id="UP001595729">
    <property type="component" value="Unassembled WGS sequence"/>
</dbReference>
<feature type="transmembrane region" description="Helical" evidence="1">
    <location>
        <begin position="101"/>
        <end position="122"/>
    </location>
</feature>
<accession>A0ABV7W7T3</accession>
<evidence type="ECO:0000313" key="3">
    <source>
        <dbReference type="Proteomes" id="UP001595729"/>
    </source>
</evidence>
<proteinExistence type="predicted"/>
<dbReference type="InterPro" id="IPR007039">
    <property type="entry name" value="TrbC/VirB2"/>
</dbReference>
<keyword evidence="3" id="KW-1185">Reference proteome</keyword>
<organism evidence="2 3">
    <name type="scientific">Hydrogenophaga luteola</name>
    <dbReference type="NCBI Taxonomy" id="1591122"/>
    <lineage>
        <taxon>Bacteria</taxon>
        <taxon>Pseudomonadati</taxon>
        <taxon>Pseudomonadota</taxon>
        <taxon>Betaproteobacteria</taxon>
        <taxon>Burkholderiales</taxon>
        <taxon>Comamonadaceae</taxon>
        <taxon>Hydrogenophaga</taxon>
    </lineage>
</organism>
<evidence type="ECO:0000313" key="2">
    <source>
        <dbReference type="EMBL" id="MFC3685890.1"/>
    </source>
</evidence>
<dbReference type="Pfam" id="PF04956">
    <property type="entry name" value="TrbC"/>
    <property type="match status" value="1"/>
</dbReference>
<keyword evidence="1" id="KW-1133">Transmembrane helix</keyword>
<feature type="transmembrane region" description="Helical" evidence="1">
    <location>
        <begin position="71"/>
        <end position="89"/>
    </location>
</feature>
<protein>
    <submittedName>
        <fullName evidence="2">TrbC/VirB2 family protein</fullName>
    </submittedName>
</protein>
<keyword evidence="1" id="KW-0472">Membrane</keyword>
<dbReference type="EMBL" id="JBHRXX010000009">
    <property type="protein sequence ID" value="MFC3685890.1"/>
    <property type="molecule type" value="Genomic_DNA"/>
</dbReference>
<name>A0ABV7W7T3_9BURK</name>
<reference evidence="3" key="1">
    <citation type="journal article" date="2019" name="Int. J. Syst. Evol. Microbiol.">
        <title>The Global Catalogue of Microorganisms (GCM) 10K type strain sequencing project: providing services to taxonomists for standard genome sequencing and annotation.</title>
        <authorList>
            <consortium name="The Broad Institute Genomics Platform"/>
            <consortium name="The Broad Institute Genome Sequencing Center for Infectious Disease"/>
            <person name="Wu L."/>
            <person name="Ma J."/>
        </authorList>
    </citation>
    <scope>NUCLEOTIDE SEQUENCE [LARGE SCALE GENOMIC DNA]</scope>
    <source>
        <strain evidence="3">KCTC 42501</strain>
    </source>
</reference>
<sequence>MATRLINHLFFKGGSMKSFSDFKIKSSFEHQLLVALLFGVALVAISPDASAQTFADACNKVTGFFARFETILRVASISIVTIAVVFAGYQIAFAHKRLSDVAPVLIGGLLIGGAATIAGWFVGDLQEGRVGGDNYVADCSAGDEG</sequence>
<comment type="caution">
    <text evidence="2">The sequence shown here is derived from an EMBL/GenBank/DDBJ whole genome shotgun (WGS) entry which is preliminary data.</text>
</comment>